<dbReference type="Gene3D" id="3.90.220.20">
    <property type="entry name" value="DNA methylase specificity domains"/>
    <property type="match status" value="2"/>
</dbReference>
<gene>
    <name evidence="5" type="ORF">SAMN02745249_00397</name>
</gene>
<evidence type="ECO:0000313" key="6">
    <source>
        <dbReference type="Proteomes" id="UP000184128"/>
    </source>
</evidence>
<dbReference type="PANTHER" id="PTHR30408">
    <property type="entry name" value="TYPE-1 RESTRICTION ENZYME ECOKI SPECIFICITY PROTEIN"/>
    <property type="match status" value="1"/>
</dbReference>
<dbReference type="EMBL" id="FQUF01000005">
    <property type="protein sequence ID" value="SHE42316.1"/>
    <property type="molecule type" value="Genomic_DNA"/>
</dbReference>
<keyword evidence="6" id="KW-1185">Reference proteome</keyword>
<name>A0A1M4TCW1_9LACT</name>
<evidence type="ECO:0000259" key="4">
    <source>
        <dbReference type="Pfam" id="PF01420"/>
    </source>
</evidence>
<dbReference type="RefSeq" id="WP_073295518.1">
    <property type="nucleotide sequence ID" value="NZ_FQUF01000005.1"/>
</dbReference>
<sequence>MSYKLPEGWEETSLGEIFDYRSGLSKGRKYFGSGYPFLGFKDIFNNFFVPENLNEFVESTEKERDNMSIEEGDVFLTRTSETFNELGMSAVALRDYNNATFNGFTKRLRPKDKEILYPKFSAYYFRSNIFRNQVDAIATMTTRASLNNSMLDSMSIIIPPLPEQKSVADTLSILDDKIELNNKINKNLEEQAQLLFKHWFGDFEFPNEEGLPYKSNGGEMIDSELGMIPKGWEVNSLGKSNLGKLKTSGIEEFEGEKIYLATADISDTRIVNESTKVTLNDKPSRANMQPTPNTVWFAKMKDSRKLILVDENDYRLQNRYILSTGFAGIQATKLSVYYLWTYIQSEAFDEIKNLYSTGTTMQAINNKNINQIKIPIPNDEILKQFSQVVEPMYKKIINSRIQNQKLSEIRNTLLPKLMSGEVRIPLD</sequence>
<dbReference type="Pfam" id="PF01420">
    <property type="entry name" value="Methylase_S"/>
    <property type="match status" value="1"/>
</dbReference>
<dbReference type="AlphaFoldDB" id="A0A1M4TCW1"/>
<comment type="similarity">
    <text evidence="1">Belongs to the type-I restriction system S methylase family.</text>
</comment>
<dbReference type="CDD" id="cd17517">
    <property type="entry name" value="RMtype1_S_EcoKI_StySPI-TRD2-CR2_like"/>
    <property type="match status" value="1"/>
</dbReference>
<evidence type="ECO:0000256" key="2">
    <source>
        <dbReference type="ARBA" id="ARBA00022747"/>
    </source>
</evidence>
<dbReference type="STRING" id="1121025.SAMN02745249_00397"/>
<dbReference type="InterPro" id="IPR044946">
    <property type="entry name" value="Restrct_endonuc_typeI_TRD_sf"/>
</dbReference>
<dbReference type="SUPFAM" id="SSF116734">
    <property type="entry name" value="DNA methylase specificity domain"/>
    <property type="match status" value="2"/>
</dbReference>
<dbReference type="InterPro" id="IPR000055">
    <property type="entry name" value="Restrct_endonuc_typeI_TRD"/>
</dbReference>
<keyword evidence="3" id="KW-0238">DNA-binding</keyword>
<dbReference type="GO" id="GO:0009307">
    <property type="term" value="P:DNA restriction-modification system"/>
    <property type="evidence" value="ECO:0007669"/>
    <property type="project" value="UniProtKB-KW"/>
</dbReference>
<dbReference type="Proteomes" id="UP000184128">
    <property type="component" value="Unassembled WGS sequence"/>
</dbReference>
<evidence type="ECO:0000256" key="3">
    <source>
        <dbReference type="ARBA" id="ARBA00023125"/>
    </source>
</evidence>
<dbReference type="InterPro" id="IPR052021">
    <property type="entry name" value="Type-I_RS_S_subunit"/>
</dbReference>
<feature type="domain" description="Type I restriction modification DNA specificity" evidence="4">
    <location>
        <begin position="6"/>
        <end position="190"/>
    </location>
</feature>
<dbReference type="GO" id="GO:0003677">
    <property type="term" value="F:DNA binding"/>
    <property type="evidence" value="ECO:0007669"/>
    <property type="project" value="UniProtKB-KW"/>
</dbReference>
<accession>A0A1M4TCW1</accession>
<evidence type="ECO:0000256" key="1">
    <source>
        <dbReference type="ARBA" id="ARBA00010923"/>
    </source>
</evidence>
<evidence type="ECO:0000313" key="5">
    <source>
        <dbReference type="EMBL" id="SHE42316.1"/>
    </source>
</evidence>
<proteinExistence type="inferred from homology"/>
<dbReference type="PANTHER" id="PTHR30408:SF13">
    <property type="entry name" value="TYPE I RESTRICTION ENZYME HINDI SPECIFICITY SUBUNIT"/>
    <property type="match status" value="1"/>
</dbReference>
<protein>
    <submittedName>
        <fullName evidence="5">Type I restriction enzyme, S subunit</fullName>
    </submittedName>
</protein>
<keyword evidence="2" id="KW-0680">Restriction system</keyword>
<organism evidence="5 6">
    <name type="scientific">Atopostipes suicloacalis DSM 15692</name>
    <dbReference type="NCBI Taxonomy" id="1121025"/>
    <lineage>
        <taxon>Bacteria</taxon>
        <taxon>Bacillati</taxon>
        <taxon>Bacillota</taxon>
        <taxon>Bacilli</taxon>
        <taxon>Lactobacillales</taxon>
        <taxon>Carnobacteriaceae</taxon>
        <taxon>Atopostipes</taxon>
    </lineage>
</organism>
<dbReference type="OrthoDB" id="9795776at2"/>
<reference evidence="5 6" key="1">
    <citation type="submission" date="2016-11" db="EMBL/GenBank/DDBJ databases">
        <authorList>
            <person name="Jaros S."/>
            <person name="Januszkiewicz K."/>
            <person name="Wedrychowicz H."/>
        </authorList>
    </citation>
    <scope>NUCLEOTIDE SEQUENCE [LARGE SCALE GENOMIC DNA]</scope>
    <source>
        <strain evidence="5 6">DSM 15692</strain>
    </source>
</reference>